<gene>
    <name evidence="2" type="ORF">YC6258_05098</name>
</gene>
<evidence type="ECO:0000259" key="1">
    <source>
        <dbReference type="PROSITE" id="PS51186"/>
    </source>
</evidence>
<evidence type="ECO:0000313" key="2">
    <source>
        <dbReference type="EMBL" id="AJQ97128.1"/>
    </source>
</evidence>
<dbReference type="KEGG" id="gsn:YC6258_05098"/>
<dbReference type="Proteomes" id="UP000032266">
    <property type="component" value="Chromosome"/>
</dbReference>
<dbReference type="AlphaFoldDB" id="A0A0C5VV02"/>
<dbReference type="InterPro" id="IPR000182">
    <property type="entry name" value="GNAT_dom"/>
</dbReference>
<dbReference type="OrthoDB" id="62581at2"/>
<organism evidence="2 3">
    <name type="scientific">Gynuella sunshinyii YC6258</name>
    <dbReference type="NCBI Taxonomy" id="1445510"/>
    <lineage>
        <taxon>Bacteria</taxon>
        <taxon>Pseudomonadati</taxon>
        <taxon>Pseudomonadota</taxon>
        <taxon>Gammaproteobacteria</taxon>
        <taxon>Oceanospirillales</taxon>
        <taxon>Saccharospirillaceae</taxon>
        <taxon>Gynuella</taxon>
    </lineage>
</organism>
<dbReference type="Pfam" id="PF00583">
    <property type="entry name" value="Acetyltransf_1"/>
    <property type="match status" value="1"/>
</dbReference>
<reference evidence="2 3" key="1">
    <citation type="submission" date="2014-01" db="EMBL/GenBank/DDBJ databases">
        <title>Full genme sequencing of cellulolytic bacterium Gynuella sunshinyii YC6258T gen. nov., sp. nov.</title>
        <authorList>
            <person name="Khan H."/>
            <person name="Chung E.J."/>
            <person name="Chung Y.R."/>
        </authorList>
    </citation>
    <scope>NUCLEOTIDE SEQUENCE [LARGE SCALE GENOMIC DNA]</scope>
    <source>
        <strain evidence="2 3">YC6258</strain>
    </source>
</reference>
<keyword evidence="2" id="KW-0808">Transferase</keyword>
<dbReference type="CDD" id="cd04301">
    <property type="entry name" value="NAT_SF"/>
    <property type="match status" value="1"/>
</dbReference>
<dbReference type="PANTHER" id="PTHR41368">
    <property type="entry name" value="PROTEIN YGHO"/>
    <property type="match status" value="1"/>
</dbReference>
<dbReference type="InterPro" id="IPR016181">
    <property type="entry name" value="Acyl_CoA_acyltransferase"/>
</dbReference>
<accession>A0A0C5VV02</accession>
<sequence length="329" mass="37518">MIMVEEWCGGDYPQSVQLPDFDPSVLTHHEADVHLLALRQQQVVGRLSLWWNRVPELKSERLGVVGHFDAADAAAASELLLQARQQLKAQGCTLMIGPMDGNTWRRYRWVSDVGSEPPFFLEPENPSAYPDYFRQAGFHPLAHYSSARVTDLNLQDSRIPAVRERLQKREISWRALDMNRFEDELKAIYQLSIQSFSGNFLYTPITEAEFLQQYQAVQTVVQPQLVLLAEQHGELLGYLFAIPDFNQARRGEDIDTCVLKTVAVLPGRRAAGLGAVLVAECHRIARDMGYCRAIHALMHASNKSKNLSSHYGQSMREYTLYQHYLDDRQ</sequence>
<dbReference type="PROSITE" id="PS51186">
    <property type="entry name" value="GNAT"/>
    <property type="match status" value="1"/>
</dbReference>
<dbReference type="SUPFAM" id="SSF55729">
    <property type="entry name" value="Acyl-CoA N-acyltransferases (Nat)"/>
    <property type="match status" value="1"/>
</dbReference>
<dbReference type="PANTHER" id="PTHR41368:SF1">
    <property type="entry name" value="PROTEIN YGHO"/>
    <property type="match status" value="1"/>
</dbReference>
<dbReference type="EMBL" id="CP007142">
    <property type="protein sequence ID" value="AJQ97128.1"/>
    <property type="molecule type" value="Genomic_DNA"/>
</dbReference>
<evidence type="ECO:0000313" key="3">
    <source>
        <dbReference type="Proteomes" id="UP000032266"/>
    </source>
</evidence>
<dbReference type="STRING" id="1445510.YC6258_05098"/>
<dbReference type="Gene3D" id="3.40.630.30">
    <property type="match status" value="1"/>
</dbReference>
<dbReference type="HOGENOM" id="CLU_789143_0_0_6"/>
<protein>
    <submittedName>
        <fullName evidence="2">Sortase and related acyltransferase</fullName>
    </submittedName>
</protein>
<proteinExistence type="predicted"/>
<keyword evidence="2" id="KW-0012">Acyltransferase</keyword>
<keyword evidence="3" id="KW-1185">Reference proteome</keyword>
<dbReference type="GO" id="GO:0016747">
    <property type="term" value="F:acyltransferase activity, transferring groups other than amino-acyl groups"/>
    <property type="evidence" value="ECO:0007669"/>
    <property type="project" value="InterPro"/>
</dbReference>
<feature type="domain" description="N-acetyltransferase" evidence="1">
    <location>
        <begin position="171"/>
        <end position="326"/>
    </location>
</feature>
<name>A0A0C5VV02_9GAMM</name>
<dbReference type="InterPro" id="IPR039968">
    <property type="entry name" value="BcerS-like"/>
</dbReference>